<proteinExistence type="predicted"/>
<accession>A0ACC2DNL2</accession>
<evidence type="ECO:0000313" key="1">
    <source>
        <dbReference type="EMBL" id="KAJ7555740.1"/>
    </source>
</evidence>
<dbReference type="Proteomes" id="UP001162992">
    <property type="component" value="Chromosome 5"/>
</dbReference>
<organism evidence="1 2">
    <name type="scientific">Diphasiastrum complanatum</name>
    <name type="common">Issler's clubmoss</name>
    <name type="synonym">Lycopodium complanatum</name>
    <dbReference type="NCBI Taxonomy" id="34168"/>
    <lineage>
        <taxon>Eukaryota</taxon>
        <taxon>Viridiplantae</taxon>
        <taxon>Streptophyta</taxon>
        <taxon>Embryophyta</taxon>
        <taxon>Tracheophyta</taxon>
        <taxon>Lycopodiopsida</taxon>
        <taxon>Lycopodiales</taxon>
        <taxon>Lycopodiaceae</taxon>
        <taxon>Lycopodioideae</taxon>
        <taxon>Diphasiastrum</taxon>
    </lineage>
</organism>
<dbReference type="EMBL" id="CM055096">
    <property type="protein sequence ID" value="KAJ7555740.1"/>
    <property type="molecule type" value="Genomic_DNA"/>
</dbReference>
<reference evidence="2" key="1">
    <citation type="journal article" date="2024" name="Proc. Natl. Acad. Sci. U.S.A.">
        <title>Extraordinary preservation of gene collinearity over three hundred million years revealed in homosporous lycophytes.</title>
        <authorList>
            <person name="Li C."/>
            <person name="Wickell D."/>
            <person name="Kuo L.Y."/>
            <person name="Chen X."/>
            <person name="Nie B."/>
            <person name="Liao X."/>
            <person name="Peng D."/>
            <person name="Ji J."/>
            <person name="Jenkins J."/>
            <person name="Williams M."/>
            <person name="Shu S."/>
            <person name="Plott C."/>
            <person name="Barry K."/>
            <person name="Rajasekar S."/>
            <person name="Grimwood J."/>
            <person name="Han X."/>
            <person name="Sun S."/>
            <person name="Hou Z."/>
            <person name="He W."/>
            <person name="Dai G."/>
            <person name="Sun C."/>
            <person name="Schmutz J."/>
            <person name="Leebens-Mack J.H."/>
            <person name="Li F.W."/>
            <person name="Wang L."/>
        </authorList>
    </citation>
    <scope>NUCLEOTIDE SEQUENCE [LARGE SCALE GENOMIC DNA]</scope>
    <source>
        <strain evidence="2">cv. PW_Plant_1</strain>
    </source>
</reference>
<comment type="caution">
    <text evidence="1">The sequence shown here is derived from an EMBL/GenBank/DDBJ whole genome shotgun (WGS) entry which is preliminary data.</text>
</comment>
<name>A0ACC2DNL2_DIPCM</name>
<evidence type="ECO:0000313" key="2">
    <source>
        <dbReference type="Proteomes" id="UP001162992"/>
    </source>
</evidence>
<gene>
    <name evidence="1" type="ORF">O6H91_05G052700</name>
</gene>
<protein>
    <submittedName>
        <fullName evidence="1">Uncharacterized protein</fullName>
    </submittedName>
</protein>
<sequence length="286" mass="32189">MEQHNGSPAGTRLWRPAAQRRVRNAWSSMFAEHTAWVSASAKGLSVANALVNALLSERYLPTLDLGALHDMVNIREKAHLKLLHQQEGYFDQLLEIYQDLVKIICRMTEASKSMRTYVKGPINRPLVEFSSDQKLDGDFGDGGGAVIFSTLSLQSFERLAEELVAMFVSELNVKRLLISEMHSAVLSSELKRQFQLDKIEPCESSANLMKSIDSKNICFPKTLNSAAASKNLNILPERDSSTQLSREILQVYLVAWLAEVQIDKCRIHELQELITEEMAVSQKRTP</sequence>
<keyword evidence="2" id="KW-1185">Reference proteome</keyword>